<proteinExistence type="predicted"/>
<protein>
    <submittedName>
        <fullName evidence="1">Uncharacterized protein</fullName>
    </submittedName>
</protein>
<name>A0AAE0Y417_9GAST</name>
<accession>A0AAE0Y417</accession>
<gene>
    <name evidence="1" type="ORF">RRG08_044988</name>
</gene>
<evidence type="ECO:0000313" key="1">
    <source>
        <dbReference type="EMBL" id="KAK3731928.1"/>
    </source>
</evidence>
<dbReference type="AlphaFoldDB" id="A0AAE0Y417"/>
<organism evidence="1 2">
    <name type="scientific">Elysia crispata</name>
    <name type="common">lettuce slug</name>
    <dbReference type="NCBI Taxonomy" id="231223"/>
    <lineage>
        <taxon>Eukaryota</taxon>
        <taxon>Metazoa</taxon>
        <taxon>Spiralia</taxon>
        <taxon>Lophotrochozoa</taxon>
        <taxon>Mollusca</taxon>
        <taxon>Gastropoda</taxon>
        <taxon>Heterobranchia</taxon>
        <taxon>Euthyneura</taxon>
        <taxon>Panpulmonata</taxon>
        <taxon>Sacoglossa</taxon>
        <taxon>Placobranchoidea</taxon>
        <taxon>Plakobranchidae</taxon>
        <taxon>Elysia</taxon>
    </lineage>
</organism>
<sequence>MSDVDRMGVKSRAILNSNTDPELTQNCESNYEDQYFDIDMLKLGWCKQQSQVIDGVMMVTSGVCNMDKDGYEKLIQEACRSQESCQEESEPGQA</sequence>
<reference evidence="1" key="1">
    <citation type="journal article" date="2023" name="G3 (Bethesda)">
        <title>A reference genome for the long-term kleptoplast-retaining sea slug Elysia crispata morphotype clarki.</title>
        <authorList>
            <person name="Eastman K.E."/>
            <person name="Pendleton A.L."/>
            <person name="Shaikh M.A."/>
            <person name="Suttiyut T."/>
            <person name="Ogas R."/>
            <person name="Tomko P."/>
            <person name="Gavelis G."/>
            <person name="Widhalm J.R."/>
            <person name="Wisecaver J.H."/>
        </authorList>
    </citation>
    <scope>NUCLEOTIDE SEQUENCE</scope>
    <source>
        <strain evidence="1">ECLA1</strain>
    </source>
</reference>
<keyword evidence="2" id="KW-1185">Reference proteome</keyword>
<dbReference type="Proteomes" id="UP001283361">
    <property type="component" value="Unassembled WGS sequence"/>
</dbReference>
<dbReference type="EMBL" id="JAWDGP010006982">
    <property type="protein sequence ID" value="KAK3731928.1"/>
    <property type="molecule type" value="Genomic_DNA"/>
</dbReference>
<comment type="caution">
    <text evidence="1">The sequence shown here is derived from an EMBL/GenBank/DDBJ whole genome shotgun (WGS) entry which is preliminary data.</text>
</comment>
<evidence type="ECO:0000313" key="2">
    <source>
        <dbReference type="Proteomes" id="UP001283361"/>
    </source>
</evidence>